<dbReference type="GO" id="GO:0005886">
    <property type="term" value="C:plasma membrane"/>
    <property type="evidence" value="ECO:0007669"/>
    <property type="project" value="UniProtKB-SubCell"/>
</dbReference>
<evidence type="ECO:0000256" key="1">
    <source>
        <dbReference type="ARBA" id="ARBA00004651"/>
    </source>
</evidence>
<keyword evidence="4 6" id="KW-1133">Transmembrane helix</keyword>
<feature type="transmembrane region" description="Helical" evidence="6">
    <location>
        <begin position="34"/>
        <end position="56"/>
    </location>
</feature>
<dbReference type="InterPro" id="IPR056569">
    <property type="entry name" value="ArlJ-like"/>
</dbReference>
<evidence type="ECO:0000256" key="5">
    <source>
        <dbReference type="ARBA" id="ARBA00023136"/>
    </source>
</evidence>
<feature type="transmembrane region" description="Helical" evidence="6">
    <location>
        <begin position="557"/>
        <end position="574"/>
    </location>
</feature>
<feature type="transmembrane region" description="Helical" evidence="6">
    <location>
        <begin position="213"/>
        <end position="235"/>
    </location>
</feature>
<evidence type="ECO:0000313" key="8">
    <source>
        <dbReference type="EMBL" id="MFC4360158.1"/>
    </source>
</evidence>
<accession>A0ABD5PHG8</accession>
<feature type="transmembrane region" description="Helical" evidence="6">
    <location>
        <begin position="330"/>
        <end position="348"/>
    </location>
</feature>
<dbReference type="PANTHER" id="PTHR35402:SF2">
    <property type="entry name" value="FLAGELLA ACCESSORY PROTEIN J"/>
    <property type="match status" value="1"/>
</dbReference>
<dbReference type="PANTHER" id="PTHR35402">
    <property type="entry name" value="INTEGRAL MEMBRANE PROTEIN-RELATED"/>
    <property type="match status" value="1"/>
</dbReference>
<sequence length="584" mass="64331">MGTSQSSGFLGGSLAFAETVLESFDKIDISKRRYVGAILLPSFVFFLLTAAVAVVAESLPTFVRLPIPMLGLLLLSAAVFYPKVYVSGRRTAIERQIHLAMTHMTVLSTTNIDRMEVFRELAGVEEYGVLAEEIGHVVHLVDTWNQSLDDACRRRAKEVPSDVLSDFFDRLGYTLGAGQELSDFLLSEQGVVIQRYQTIYEGALGNLEVMKDLYMSMILSMTFALVFATVLPILTGTDPTTTVSAVITMFGFVQVGFYLVIRTMAPYDPVWYHPEEGEEESAHTETKLTLVVVASVALVFVLLAITAGGIFGVTPVGLPDLLFFLDEVPLPLYIAVPVTPLVVPGIVFRAEEGMISERDEEFPNFIRALGATESAKQATTGSVLESLRKKDFGALTPDIERLYRRLGMRIEAGRSWELFAIDTRSYLIQKFSEMYVVGRAMGGDPKQLGELISQNMNTVNQLREQRRQAAVTLIGLLYGITAASAFAFFIGLQVVAILAELSSELTVDQFDFGNLIYAGVYDIPTIEYLLLLIILFNAVLSSLMIRTIDGGNKFNAYIHFVGLTWLGCLTAIATKELVTAILMI</sequence>
<reference evidence="8 9" key="1">
    <citation type="journal article" date="2019" name="Int. J. Syst. Evol. Microbiol.">
        <title>The Global Catalogue of Microorganisms (GCM) 10K type strain sequencing project: providing services to taxonomists for standard genome sequencing and annotation.</title>
        <authorList>
            <consortium name="The Broad Institute Genomics Platform"/>
            <consortium name="The Broad Institute Genome Sequencing Center for Infectious Disease"/>
            <person name="Wu L."/>
            <person name="Ma J."/>
        </authorList>
    </citation>
    <scope>NUCLEOTIDE SEQUENCE [LARGE SCALE GENOMIC DNA]</scope>
    <source>
        <strain evidence="8 9">CGMCC 1.12553</strain>
    </source>
</reference>
<evidence type="ECO:0000256" key="4">
    <source>
        <dbReference type="ARBA" id="ARBA00022989"/>
    </source>
</evidence>
<keyword evidence="3 6" id="KW-0812">Transmembrane</keyword>
<evidence type="ECO:0000256" key="6">
    <source>
        <dbReference type="SAM" id="Phobius"/>
    </source>
</evidence>
<protein>
    <submittedName>
        <fullName evidence="8">Archaellar assembly protein FlaJ</fullName>
    </submittedName>
</protein>
<evidence type="ECO:0000256" key="2">
    <source>
        <dbReference type="ARBA" id="ARBA00022475"/>
    </source>
</evidence>
<feature type="transmembrane region" description="Helical" evidence="6">
    <location>
        <begin position="470"/>
        <end position="499"/>
    </location>
</feature>
<evidence type="ECO:0000313" key="9">
    <source>
        <dbReference type="Proteomes" id="UP001595921"/>
    </source>
</evidence>
<dbReference type="Proteomes" id="UP001595921">
    <property type="component" value="Unassembled WGS sequence"/>
</dbReference>
<feature type="transmembrane region" description="Helical" evidence="6">
    <location>
        <begin position="528"/>
        <end position="545"/>
    </location>
</feature>
<keyword evidence="9" id="KW-1185">Reference proteome</keyword>
<keyword evidence="5 6" id="KW-0472">Membrane</keyword>
<dbReference type="AlphaFoldDB" id="A0ABD5PHG8"/>
<comment type="subcellular location">
    <subcellularLocation>
        <location evidence="1">Cell membrane</location>
        <topology evidence="1">Multi-pass membrane protein</topology>
    </subcellularLocation>
</comment>
<dbReference type="Pfam" id="PF00482">
    <property type="entry name" value="T2SSF"/>
    <property type="match status" value="1"/>
</dbReference>
<feature type="transmembrane region" description="Helical" evidence="6">
    <location>
        <begin position="62"/>
        <end position="81"/>
    </location>
</feature>
<evidence type="ECO:0000256" key="3">
    <source>
        <dbReference type="ARBA" id="ARBA00022692"/>
    </source>
</evidence>
<feature type="transmembrane region" description="Helical" evidence="6">
    <location>
        <begin position="288"/>
        <end position="310"/>
    </location>
</feature>
<keyword evidence="2" id="KW-1003">Cell membrane</keyword>
<evidence type="ECO:0000259" key="7">
    <source>
        <dbReference type="Pfam" id="PF00482"/>
    </source>
</evidence>
<dbReference type="InterPro" id="IPR018076">
    <property type="entry name" value="T2SS_GspF_dom"/>
</dbReference>
<dbReference type="EMBL" id="JBHSDS010000010">
    <property type="protein sequence ID" value="MFC4360158.1"/>
    <property type="molecule type" value="Genomic_DNA"/>
</dbReference>
<feature type="domain" description="Type II secretion system protein GspF" evidence="7">
    <location>
        <begin position="102"/>
        <end position="227"/>
    </location>
</feature>
<dbReference type="RefSeq" id="WP_267623149.1">
    <property type="nucleotide sequence ID" value="NZ_JAODIW010000008.1"/>
</dbReference>
<dbReference type="NCBIfam" id="NF004704">
    <property type="entry name" value="PRK06041.1-2"/>
    <property type="match status" value="1"/>
</dbReference>
<comment type="caution">
    <text evidence="8">The sequence shown here is derived from an EMBL/GenBank/DDBJ whole genome shotgun (WGS) entry which is preliminary data.</text>
</comment>
<proteinExistence type="predicted"/>
<organism evidence="8 9">
    <name type="scientific">Halobium salinum</name>
    <dbReference type="NCBI Taxonomy" id="1364940"/>
    <lineage>
        <taxon>Archaea</taxon>
        <taxon>Methanobacteriati</taxon>
        <taxon>Methanobacteriota</taxon>
        <taxon>Stenosarchaea group</taxon>
        <taxon>Halobacteria</taxon>
        <taxon>Halobacteriales</taxon>
        <taxon>Haloferacaceae</taxon>
        <taxon>Halobium</taxon>
    </lineage>
</organism>
<name>A0ABD5PHG8_9EURY</name>
<gene>
    <name evidence="8" type="primary">flaJ</name>
    <name evidence="8" type="ORF">ACFO0N_19590</name>
</gene>
<feature type="transmembrane region" description="Helical" evidence="6">
    <location>
        <begin position="241"/>
        <end position="261"/>
    </location>
</feature>